<evidence type="ECO:0000256" key="1">
    <source>
        <dbReference type="SAM" id="MobiDB-lite"/>
    </source>
</evidence>
<feature type="transmembrane region" description="Helical" evidence="2">
    <location>
        <begin position="26"/>
        <end position="52"/>
    </location>
</feature>
<keyword evidence="2" id="KW-0472">Membrane</keyword>
<keyword evidence="4" id="KW-1185">Reference proteome</keyword>
<keyword evidence="2" id="KW-0812">Transmembrane</keyword>
<dbReference type="EMBL" id="FWZX01000002">
    <property type="protein sequence ID" value="SME97982.1"/>
    <property type="molecule type" value="Genomic_DNA"/>
</dbReference>
<proteinExistence type="predicted"/>
<keyword evidence="2" id="KW-1133">Transmembrane helix</keyword>
<feature type="region of interest" description="Disordered" evidence="1">
    <location>
        <begin position="92"/>
        <end position="113"/>
    </location>
</feature>
<protein>
    <submittedName>
        <fullName evidence="3">Uncharacterized protein</fullName>
    </submittedName>
</protein>
<gene>
    <name evidence="3" type="ORF">SAMN05428998_102131</name>
</gene>
<organism evidence="3 4">
    <name type="scientific">Tistlia consotensis USBA 355</name>
    <dbReference type="NCBI Taxonomy" id="560819"/>
    <lineage>
        <taxon>Bacteria</taxon>
        <taxon>Pseudomonadati</taxon>
        <taxon>Pseudomonadota</taxon>
        <taxon>Alphaproteobacteria</taxon>
        <taxon>Rhodospirillales</taxon>
        <taxon>Rhodovibrionaceae</taxon>
        <taxon>Tistlia</taxon>
    </lineage>
</organism>
<evidence type="ECO:0000256" key="2">
    <source>
        <dbReference type="SAM" id="Phobius"/>
    </source>
</evidence>
<dbReference type="Proteomes" id="UP000192917">
    <property type="component" value="Unassembled WGS sequence"/>
</dbReference>
<accession>A0A1Y6B857</accession>
<dbReference type="AlphaFoldDB" id="A0A1Y6B857"/>
<feature type="compositionally biased region" description="Basic and acidic residues" evidence="1">
    <location>
        <begin position="104"/>
        <end position="113"/>
    </location>
</feature>
<name>A0A1Y6B857_9PROT</name>
<evidence type="ECO:0000313" key="4">
    <source>
        <dbReference type="Proteomes" id="UP000192917"/>
    </source>
</evidence>
<dbReference type="RefSeq" id="WP_085121208.1">
    <property type="nucleotide sequence ID" value="NZ_FWZX01000002.1"/>
</dbReference>
<feature type="transmembrane region" description="Helical" evidence="2">
    <location>
        <begin position="64"/>
        <end position="83"/>
    </location>
</feature>
<reference evidence="3 4" key="1">
    <citation type="submission" date="2017-04" db="EMBL/GenBank/DDBJ databases">
        <authorList>
            <person name="Afonso C.L."/>
            <person name="Miller P.J."/>
            <person name="Scott M.A."/>
            <person name="Spackman E."/>
            <person name="Goraichik I."/>
            <person name="Dimitrov K.M."/>
            <person name="Suarez D.L."/>
            <person name="Swayne D.E."/>
        </authorList>
    </citation>
    <scope>NUCLEOTIDE SEQUENCE [LARGE SCALE GENOMIC DNA]</scope>
    <source>
        <strain evidence="3 4">USBA 355</strain>
    </source>
</reference>
<sequence>MSRSHHTAPRGASAGSENPTTPFARAVFAGATVFVVTGTTICLTTGALFWGGASLVGLHGSGEAGAGLVGIVATLPLAAWLGWRAYRVEKSTTFGPSSGHRSPARRDDHAQAA</sequence>
<evidence type="ECO:0000313" key="3">
    <source>
        <dbReference type="EMBL" id="SME97982.1"/>
    </source>
</evidence>